<dbReference type="Proteomes" id="UP001056120">
    <property type="component" value="Linkage Group LG26"/>
</dbReference>
<proteinExistence type="predicted"/>
<organism evidence="1 2">
    <name type="scientific">Smallanthus sonchifolius</name>
    <dbReference type="NCBI Taxonomy" id="185202"/>
    <lineage>
        <taxon>Eukaryota</taxon>
        <taxon>Viridiplantae</taxon>
        <taxon>Streptophyta</taxon>
        <taxon>Embryophyta</taxon>
        <taxon>Tracheophyta</taxon>
        <taxon>Spermatophyta</taxon>
        <taxon>Magnoliopsida</taxon>
        <taxon>eudicotyledons</taxon>
        <taxon>Gunneridae</taxon>
        <taxon>Pentapetalae</taxon>
        <taxon>asterids</taxon>
        <taxon>campanulids</taxon>
        <taxon>Asterales</taxon>
        <taxon>Asteraceae</taxon>
        <taxon>Asteroideae</taxon>
        <taxon>Heliantheae alliance</taxon>
        <taxon>Millerieae</taxon>
        <taxon>Smallanthus</taxon>
    </lineage>
</organism>
<comment type="caution">
    <text evidence="1">The sequence shown here is derived from an EMBL/GenBank/DDBJ whole genome shotgun (WGS) entry which is preliminary data.</text>
</comment>
<accession>A0ACB8ZA46</accession>
<keyword evidence="2" id="KW-1185">Reference proteome</keyword>
<evidence type="ECO:0000313" key="1">
    <source>
        <dbReference type="EMBL" id="KAI3694448.1"/>
    </source>
</evidence>
<gene>
    <name evidence="1" type="ORF">L1987_77413</name>
</gene>
<protein>
    <submittedName>
        <fullName evidence="1">Uncharacterized protein</fullName>
    </submittedName>
</protein>
<reference evidence="2" key="1">
    <citation type="journal article" date="2022" name="Mol. Ecol. Resour.">
        <title>The genomes of chicory, endive, great burdock and yacon provide insights into Asteraceae palaeo-polyploidization history and plant inulin production.</title>
        <authorList>
            <person name="Fan W."/>
            <person name="Wang S."/>
            <person name="Wang H."/>
            <person name="Wang A."/>
            <person name="Jiang F."/>
            <person name="Liu H."/>
            <person name="Zhao H."/>
            <person name="Xu D."/>
            <person name="Zhang Y."/>
        </authorList>
    </citation>
    <scope>NUCLEOTIDE SEQUENCE [LARGE SCALE GENOMIC DNA]</scope>
    <source>
        <strain evidence="2">cv. Yunnan</strain>
    </source>
</reference>
<dbReference type="EMBL" id="CM042043">
    <property type="protein sequence ID" value="KAI3694448.1"/>
    <property type="molecule type" value="Genomic_DNA"/>
</dbReference>
<evidence type="ECO:0000313" key="2">
    <source>
        <dbReference type="Proteomes" id="UP001056120"/>
    </source>
</evidence>
<sequence>MWSQERVTIGCGRGWWHLNSGTRLCSSGEGMMCGGKVGIVVLGCGDVDEGSSGSDERIVRIHCEYVKSINNSCLDVAFIYPPGEHNVIEVDKEAFDNCIVPPAAKVLTSGQDNIKLDAPGTRWFICGIGQHCKEHGMKIQIDVSPPHNFKNFDVGSEKGWTTNVDYQAWAAGEIFDVGDKLDAPGGIRFISGIGKDCENGMKLFIKVKDSDEKPKPSELQGGRKLVPAS</sequence>
<reference evidence="1 2" key="2">
    <citation type="journal article" date="2022" name="Mol. Ecol. Resour.">
        <title>The genomes of chicory, endive, great burdock and yacon provide insights into Asteraceae paleo-polyploidization history and plant inulin production.</title>
        <authorList>
            <person name="Fan W."/>
            <person name="Wang S."/>
            <person name="Wang H."/>
            <person name="Wang A."/>
            <person name="Jiang F."/>
            <person name="Liu H."/>
            <person name="Zhao H."/>
            <person name="Xu D."/>
            <person name="Zhang Y."/>
        </authorList>
    </citation>
    <scope>NUCLEOTIDE SEQUENCE [LARGE SCALE GENOMIC DNA]</scope>
    <source>
        <strain evidence="2">cv. Yunnan</strain>
        <tissue evidence="1">Leaves</tissue>
    </source>
</reference>
<name>A0ACB8ZA46_9ASTR</name>